<reference evidence="3 4" key="1">
    <citation type="journal article" date="2018" name="J. Microbiol.">
        <title>Aestuariibaculum marinum sp. nov., a marine bacterium isolated from seawater in South Korea.</title>
        <authorList>
            <person name="Choi J."/>
            <person name="Lee D."/>
            <person name="Jang J.H."/>
            <person name="Cha S."/>
            <person name="Seo T."/>
        </authorList>
    </citation>
    <scope>NUCLEOTIDE SEQUENCE [LARGE SCALE GENOMIC DNA]</scope>
    <source>
        <strain evidence="3 4">IP7</strain>
    </source>
</reference>
<dbReference type="AlphaFoldDB" id="A0A8J6PXT0"/>
<feature type="coiled-coil region" evidence="1">
    <location>
        <begin position="142"/>
        <end position="183"/>
    </location>
</feature>
<evidence type="ECO:0008006" key="5">
    <source>
        <dbReference type="Google" id="ProtNLM"/>
    </source>
</evidence>
<comment type="caution">
    <text evidence="3">The sequence shown here is derived from an EMBL/GenBank/DDBJ whole genome shotgun (WGS) entry which is preliminary data.</text>
</comment>
<dbReference type="EMBL" id="JACVXD010000003">
    <property type="protein sequence ID" value="MBD0824041.1"/>
    <property type="molecule type" value="Genomic_DNA"/>
</dbReference>
<sequence length="255" mass="28907">MKNFYYLFCLIGALSMHAQSKCDNANAYLVSAYSHVKSSYDANNISHLKYSAHRSLESINLAKKTLEDCNCSKALEQANKALEVLAKVDDQPTYEDGRYFVKRAKEFCKQSVIEMDKCATSSYSMQNIEEEYVADATDTNDLASLKNEQAVLLAQQEALKRKEAEIKRQLAEQKEKKLLLEKQQLVLSYEKMIDLNIKTYNETLKSCNCGYQTIVKSSNSVNTSDMSTEALKTHYTNQLKSLASKYLAELDSCNL</sequence>
<keyword evidence="4" id="KW-1185">Reference proteome</keyword>
<keyword evidence="2" id="KW-0732">Signal</keyword>
<name>A0A8J6PXT0_9FLAO</name>
<evidence type="ECO:0000256" key="1">
    <source>
        <dbReference type="SAM" id="Coils"/>
    </source>
</evidence>
<accession>A0A8J6PXT0</accession>
<protein>
    <recommendedName>
        <fullName evidence="5">DUF4398 domain-containing protein</fullName>
    </recommendedName>
</protein>
<evidence type="ECO:0000256" key="2">
    <source>
        <dbReference type="SAM" id="SignalP"/>
    </source>
</evidence>
<evidence type="ECO:0000313" key="4">
    <source>
        <dbReference type="Proteomes" id="UP000621516"/>
    </source>
</evidence>
<gene>
    <name evidence="3" type="ORF">ICJ85_08395</name>
</gene>
<dbReference type="RefSeq" id="WP_188223346.1">
    <property type="nucleotide sequence ID" value="NZ_JACVXD010000003.1"/>
</dbReference>
<organism evidence="3 4">
    <name type="scientific">Aestuariibaculum marinum</name>
    <dbReference type="NCBI Taxonomy" id="2683592"/>
    <lineage>
        <taxon>Bacteria</taxon>
        <taxon>Pseudomonadati</taxon>
        <taxon>Bacteroidota</taxon>
        <taxon>Flavobacteriia</taxon>
        <taxon>Flavobacteriales</taxon>
        <taxon>Flavobacteriaceae</taxon>
    </lineage>
</organism>
<feature type="signal peptide" evidence="2">
    <location>
        <begin position="1"/>
        <end position="18"/>
    </location>
</feature>
<keyword evidence="1" id="KW-0175">Coiled coil</keyword>
<dbReference type="Proteomes" id="UP000621516">
    <property type="component" value="Unassembled WGS sequence"/>
</dbReference>
<feature type="chain" id="PRO_5035299442" description="DUF4398 domain-containing protein" evidence="2">
    <location>
        <begin position="19"/>
        <end position="255"/>
    </location>
</feature>
<evidence type="ECO:0000313" key="3">
    <source>
        <dbReference type="EMBL" id="MBD0824041.1"/>
    </source>
</evidence>
<proteinExistence type="predicted"/>